<proteinExistence type="predicted"/>
<dbReference type="PANTHER" id="PTHR34203">
    <property type="entry name" value="METHYLTRANSFERASE, FKBM FAMILY PROTEIN"/>
    <property type="match status" value="1"/>
</dbReference>
<protein>
    <recommendedName>
        <fullName evidence="2">Methyltransferase FkbM domain-containing protein</fullName>
    </recommendedName>
</protein>
<name>A0A8W8NS33_MAGGI</name>
<evidence type="ECO:0000256" key="1">
    <source>
        <dbReference type="SAM" id="Phobius"/>
    </source>
</evidence>
<dbReference type="InterPro" id="IPR052514">
    <property type="entry name" value="SAM-dependent_MTase"/>
</dbReference>
<dbReference type="Proteomes" id="UP000005408">
    <property type="component" value="Unassembled WGS sequence"/>
</dbReference>
<dbReference type="InterPro" id="IPR029063">
    <property type="entry name" value="SAM-dependent_MTases_sf"/>
</dbReference>
<feature type="domain" description="Methyltransferase FkbM" evidence="2">
    <location>
        <begin position="194"/>
        <end position="351"/>
    </location>
</feature>
<keyword evidence="4" id="KW-1185">Reference proteome</keyword>
<evidence type="ECO:0000313" key="4">
    <source>
        <dbReference type="Proteomes" id="UP000005408"/>
    </source>
</evidence>
<organism evidence="3 4">
    <name type="scientific">Magallana gigas</name>
    <name type="common">Pacific oyster</name>
    <name type="synonym">Crassostrea gigas</name>
    <dbReference type="NCBI Taxonomy" id="29159"/>
    <lineage>
        <taxon>Eukaryota</taxon>
        <taxon>Metazoa</taxon>
        <taxon>Spiralia</taxon>
        <taxon>Lophotrochozoa</taxon>
        <taxon>Mollusca</taxon>
        <taxon>Bivalvia</taxon>
        <taxon>Autobranchia</taxon>
        <taxon>Pteriomorphia</taxon>
        <taxon>Ostreida</taxon>
        <taxon>Ostreoidea</taxon>
        <taxon>Ostreidae</taxon>
        <taxon>Magallana</taxon>
    </lineage>
</organism>
<accession>A0A8W8NS33</accession>
<evidence type="ECO:0000313" key="3">
    <source>
        <dbReference type="EnsemblMetazoa" id="G777.4:cds"/>
    </source>
</evidence>
<evidence type="ECO:0000259" key="2">
    <source>
        <dbReference type="Pfam" id="PF05050"/>
    </source>
</evidence>
<keyword evidence="1" id="KW-0472">Membrane</keyword>
<dbReference type="EnsemblMetazoa" id="G777.4">
    <property type="protein sequence ID" value="G777.4:cds"/>
    <property type="gene ID" value="G777"/>
</dbReference>
<keyword evidence="1" id="KW-1133">Transmembrane helix</keyword>
<dbReference type="NCBIfam" id="TIGR01444">
    <property type="entry name" value="fkbM_fam"/>
    <property type="match status" value="1"/>
</dbReference>
<dbReference type="AlphaFoldDB" id="A0A8W8NS33"/>
<dbReference type="Pfam" id="PF05050">
    <property type="entry name" value="Methyltransf_21"/>
    <property type="match status" value="1"/>
</dbReference>
<dbReference type="InterPro" id="IPR006342">
    <property type="entry name" value="FkbM_mtfrase"/>
</dbReference>
<reference evidence="3" key="1">
    <citation type="submission" date="2022-08" db="UniProtKB">
        <authorList>
            <consortium name="EnsemblMetazoa"/>
        </authorList>
    </citation>
    <scope>IDENTIFICATION</scope>
    <source>
        <strain evidence="3">05x7-T-G4-1.051#20</strain>
    </source>
</reference>
<feature type="transmembrane region" description="Helical" evidence="1">
    <location>
        <begin position="51"/>
        <end position="72"/>
    </location>
</feature>
<dbReference type="Gene3D" id="3.40.50.150">
    <property type="entry name" value="Vaccinia Virus protein VP39"/>
    <property type="match status" value="1"/>
</dbReference>
<sequence>MYVVFLQKFKFHNVYVYTLWGAPEGNAYLSLDENTPHYLYPQFMLRRRRPVITTIFGSICALAVFLSFKHYFGDDVKENKGKKLVIRKRRDHIDLAIHDSFFVHQFDQIPDREHEKDDFAQHDFVNIFPQRSRPEAPCVPFQTWRGTINICTHDPKEDKMISAFVHSFATWEQNFLNATGDVLTRYPDMTFVDLGCNIGAYTLFAASLGNRVVSVDAFDGNLALLAESLRLDSLESNVTLVHNAISDKHENVTLELNTHNVGGSYVKSLKDIGPPPQNVVGSIVMDDLIPLIKSRDVFVKMDIEGTELRALQAAKQFLQVLNVKFILMEWVLHKNNPSALEIIKIMTNNGFLPFWDHQQLLPLRVNSYVYWPENVFWIKR</sequence>
<keyword evidence="1" id="KW-0812">Transmembrane</keyword>
<dbReference type="SUPFAM" id="SSF53335">
    <property type="entry name" value="S-adenosyl-L-methionine-dependent methyltransferases"/>
    <property type="match status" value="1"/>
</dbReference>
<dbReference type="PANTHER" id="PTHR34203:SF15">
    <property type="entry name" value="SLL1173 PROTEIN"/>
    <property type="match status" value="1"/>
</dbReference>
<dbReference type="CDD" id="cd02440">
    <property type="entry name" value="AdoMet_MTases"/>
    <property type="match status" value="1"/>
</dbReference>